<evidence type="ECO:0000256" key="10">
    <source>
        <dbReference type="PROSITE-ProRule" id="PRU01263"/>
    </source>
</evidence>
<evidence type="ECO:0000256" key="6">
    <source>
        <dbReference type="ARBA" id="ARBA00023125"/>
    </source>
</evidence>
<dbReference type="Pfam" id="PF00096">
    <property type="entry name" value="zf-C2H2"/>
    <property type="match status" value="4"/>
</dbReference>
<dbReference type="Pfam" id="PF05485">
    <property type="entry name" value="THAP"/>
    <property type="match status" value="1"/>
</dbReference>
<feature type="domain" description="C2H2-type" evidence="12">
    <location>
        <begin position="497"/>
        <end position="524"/>
    </location>
</feature>
<proteinExistence type="predicted"/>
<dbReference type="Proteomes" id="UP001307889">
    <property type="component" value="Chromosome 8"/>
</dbReference>
<feature type="domain" description="THAP-type" evidence="13">
    <location>
        <begin position="31"/>
        <end position="107"/>
    </location>
</feature>
<dbReference type="PROSITE" id="PS50950">
    <property type="entry name" value="ZF_THAP"/>
    <property type="match status" value="1"/>
</dbReference>
<evidence type="ECO:0000256" key="5">
    <source>
        <dbReference type="ARBA" id="ARBA00022833"/>
    </source>
</evidence>
<keyword evidence="7" id="KW-0539">Nucleus</keyword>
<evidence type="ECO:0000256" key="2">
    <source>
        <dbReference type="ARBA" id="ARBA00022723"/>
    </source>
</evidence>
<evidence type="ECO:0000256" key="9">
    <source>
        <dbReference type="PROSITE-ProRule" id="PRU00309"/>
    </source>
</evidence>
<feature type="compositionally biased region" description="Basic and acidic residues" evidence="11">
    <location>
        <begin position="148"/>
        <end position="163"/>
    </location>
</feature>
<evidence type="ECO:0000313" key="15">
    <source>
        <dbReference type="EMBL" id="BES97176.1"/>
    </source>
</evidence>
<feature type="domain" description="C2H2-type" evidence="12">
    <location>
        <begin position="607"/>
        <end position="634"/>
    </location>
</feature>
<dbReference type="SMART" id="SM00980">
    <property type="entry name" value="THAP"/>
    <property type="match status" value="1"/>
</dbReference>
<evidence type="ECO:0000256" key="3">
    <source>
        <dbReference type="ARBA" id="ARBA00022737"/>
    </source>
</evidence>
<feature type="domain" description="C2H2-type" evidence="12">
    <location>
        <begin position="466"/>
        <end position="488"/>
    </location>
</feature>
<protein>
    <submittedName>
        <fullName evidence="15">Alcohol dehydrogenase transcription factor Myb/SANT-like</fullName>
    </submittedName>
</protein>
<dbReference type="InterPro" id="IPR008598">
    <property type="entry name" value="Di19_Zn-bd"/>
</dbReference>
<dbReference type="SUPFAM" id="SSF57667">
    <property type="entry name" value="beta-beta-alpha zinc fingers"/>
    <property type="match status" value="5"/>
</dbReference>
<dbReference type="PROSITE" id="PS51915">
    <property type="entry name" value="ZAD"/>
    <property type="match status" value="1"/>
</dbReference>
<feature type="compositionally biased region" description="Acidic residues" evidence="11">
    <location>
        <begin position="138"/>
        <end position="147"/>
    </location>
</feature>
<gene>
    <name evidence="15" type="ORF">NTJ_09990</name>
</gene>
<dbReference type="SMART" id="SM00692">
    <property type="entry name" value="DM3"/>
    <property type="match status" value="1"/>
</dbReference>
<dbReference type="InterPro" id="IPR013087">
    <property type="entry name" value="Znf_C2H2_type"/>
</dbReference>
<reference evidence="15 16" key="1">
    <citation type="submission" date="2023-09" db="EMBL/GenBank/DDBJ databases">
        <title>Nesidiocoris tenuis whole genome shotgun sequence.</title>
        <authorList>
            <person name="Shibata T."/>
            <person name="Shimoda M."/>
            <person name="Kobayashi T."/>
            <person name="Uehara T."/>
        </authorList>
    </citation>
    <scope>NUCLEOTIDE SEQUENCE [LARGE SCALE GENOMIC DNA]</scope>
    <source>
        <strain evidence="15 16">Japan</strain>
    </source>
</reference>
<feature type="binding site" evidence="10">
    <location>
        <position position="275"/>
    </location>
    <ligand>
        <name>Zn(2+)</name>
        <dbReference type="ChEBI" id="CHEBI:29105"/>
    </ligand>
</feature>
<keyword evidence="16" id="KW-1185">Reference proteome</keyword>
<accession>A0ABN7AYB2</accession>
<dbReference type="PROSITE" id="PS00028">
    <property type="entry name" value="ZINC_FINGER_C2H2_1"/>
    <property type="match status" value="7"/>
</dbReference>
<evidence type="ECO:0000256" key="4">
    <source>
        <dbReference type="ARBA" id="ARBA00022771"/>
    </source>
</evidence>
<keyword evidence="4 8" id="KW-0863">Zinc-finger</keyword>
<keyword evidence="6 9" id="KW-0238">DNA-binding</keyword>
<feature type="domain" description="C2H2-type" evidence="12">
    <location>
        <begin position="410"/>
        <end position="437"/>
    </location>
</feature>
<feature type="domain" description="C2H2-type" evidence="12">
    <location>
        <begin position="525"/>
        <end position="552"/>
    </location>
</feature>
<keyword evidence="3" id="KW-0677">Repeat</keyword>
<dbReference type="Pfam" id="PF05605">
    <property type="entry name" value="zf-Di19"/>
    <property type="match status" value="1"/>
</dbReference>
<dbReference type="SMART" id="SM00355">
    <property type="entry name" value="ZnF_C2H2"/>
    <property type="match status" value="10"/>
</dbReference>
<evidence type="ECO:0000313" key="16">
    <source>
        <dbReference type="Proteomes" id="UP001307889"/>
    </source>
</evidence>
<feature type="compositionally biased region" description="Basic and acidic residues" evidence="11">
    <location>
        <begin position="327"/>
        <end position="340"/>
    </location>
</feature>
<dbReference type="PANTHER" id="PTHR24404">
    <property type="entry name" value="ZINC FINGER PROTEIN"/>
    <property type="match status" value="1"/>
</dbReference>
<name>A0ABN7AYB2_9HEMI</name>
<feature type="binding site" evidence="10">
    <location>
        <position position="272"/>
    </location>
    <ligand>
        <name>Zn(2+)</name>
        <dbReference type="ChEBI" id="CHEBI:29105"/>
    </ligand>
</feature>
<feature type="binding site" evidence="10">
    <location>
        <position position="227"/>
    </location>
    <ligand>
        <name>Zn(2+)</name>
        <dbReference type="ChEBI" id="CHEBI:29105"/>
    </ligand>
</feature>
<dbReference type="Gene3D" id="3.30.160.60">
    <property type="entry name" value="Classic Zinc Finger"/>
    <property type="match status" value="7"/>
</dbReference>
<evidence type="ECO:0000256" key="1">
    <source>
        <dbReference type="ARBA" id="ARBA00004123"/>
    </source>
</evidence>
<evidence type="ECO:0000256" key="7">
    <source>
        <dbReference type="ARBA" id="ARBA00023242"/>
    </source>
</evidence>
<feature type="region of interest" description="Disordered" evidence="11">
    <location>
        <begin position="123"/>
        <end position="165"/>
    </location>
</feature>
<evidence type="ECO:0000259" key="14">
    <source>
        <dbReference type="PROSITE" id="PS51915"/>
    </source>
</evidence>
<dbReference type="SUPFAM" id="SSF57716">
    <property type="entry name" value="Glucocorticoid receptor-like (DNA-binding domain)"/>
    <property type="match status" value="2"/>
</dbReference>
<dbReference type="InterPro" id="IPR012934">
    <property type="entry name" value="Znf_AD"/>
</dbReference>
<evidence type="ECO:0000256" key="11">
    <source>
        <dbReference type="SAM" id="MobiDB-lite"/>
    </source>
</evidence>
<feature type="domain" description="C2H2-type" evidence="12">
    <location>
        <begin position="582"/>
        <end position="604"/>
    </location>
</feature>
<dbReference type="Pfam" id="PF13912">
    <property type="entry name" value="zf-C2H2_6"/>
    <property type="match status" value="2"/>
</dbReference>
<dbReference type="Gene3D" id="3.40.1800.20">
    <property type="match status" value="1"/>
</dbReference>
<dbReference type="InterPro" id="IPR036236">
    <property type="entry name" value="Znf_C2H2_sf"/>
</dbReference>
<sequence length="685" mass="78399">MEEQIFHGFWWFCTHQHSVFVTRLWISCSKMECSASLCKNDRSMGCVMFPFPSDPTLKDLWTQRCRNDEWTPDENARLCEVHFELSQYEHKTDGLLKLKPNAVPTLFNFFEEVTDGLQKNKCSDPLLRSDSGPSDDQSCIDDDEESSLNDRELADRNKSHESESVSFHVIDDDSALCDEELILMTANDDTSTVGSSDVAVAVDIDLPQGHEDSAADSNSGQATCRLCASTIEVVNTVNVFEAEIESFELINIIRQCLQIQIYEEDNLPKNVCLRCCEKLADFFEFFTFCSESQRALAEQYQDKSTRKARMEEEFEGVGRTVLYSKSSRNERRSPRDVRLEDEPDSPSSFPVAVEESGKIEILKECISPGISTQEVLENYRWECTDCGKDLGSLKALRIHHSDEHHQPPSFKCMECGQTFTIYRSFIRHVKIHNQPKRFGCTKCGKKFAQKNILQSHMMLHTNLRPFACPHCDKSFRQQEALYAHMKSHLPKGVRSDVVCPVCRKRMSSTHRLSTHLRTHSRSKDFTCTTCGTKFVSKATLEHHRLMHNEAKANYCDLCAKTFQTVEQFNKHNVLIHPDVQFHQCHVCGKDFRDLASLRDHARCHLAYICEYCGKGFRSKALLRVHLTQHSGRRPYRCTQCSRTFSNAANLNQHTRAQHGQVIVMDNDPLAPVSLSPFLGLLEDND</sequence>
<organism evidence="15 16">
    <name type="scientific">Nesidiocoris tenuis</name>
    <dbReference type="NCBI Taxonomy" id="355587"/>
    <lineage>
        <taxon>Eukaryota</taxon>
        <taxon>Metazoa</taxon>
        <taxon>Ecdysozoa</taxon>
        <taxon>Arthropoda</taxon>
        <taxon>Hexapoda</taxon>
        <taxon>Insecta</taxon>
        <taxon>Pterygota</taxon>
        <taxon>Neoptera</taxon>
        <taxon>Paraneoptera</taxon>
        <taxon>Hemiptera</taxon>
        <taxon>Heteroptera</taxon>
        <taxon>Panheteroptera</taxon>
        <taxon>Cimicomorpha</taxon>
        <taxon>Miridae</taxon>
        <taxon>Dicyphina</taxon>
        <taxon>Nesidiocoris</taxon>
    </lineage>
</organism>
<dbReference type="InterPro" id="IPR006612">
    <property type="entry name" value="THAP_Znf"/>
</dbReference>
<dbReference type="PANTHER" id="PTHR24404:SF106">
    <property type="entry name" value="C2H2-TYPE DOMAIN-CONTAINING PROTEIN"/>
    <property type="match status" value="1"/>
</dbReference>
<feature type="domain" description="C2H2-type" evidence="12">
    <location>
        <begin position="635"/>
        <end position="658"/>
    </location>
</feature>
<feature type="domain" description="ZAD" evidence="14">
    <location>
        <begin position="222"/>
        <end position="299"/>
    </location>
</feature>
<keyword evidence="5 10" id="KW-0862">Zinc</keyword>
<evidence type="ECO:0000256" key="8">
    <source>
        <dbReference type="PROSITE-ProRule" id="PRU00042"/>
    </source>
</evidence>
<keyword evidence="2 10" id="KW-0479">Metal-binding</keyword>
<dbReference type="EMBL" id="AP028916">
    <property type="protein sequence ID" value="BES97176.1"/>
    <property type="molecule type" value="Genomic_DNA"/>
</dbReference>
<feature type="domain" description="C2H2-type" evidence="12">
    <location>
        <begin position="438"/>
        <end position="465"/>
    </location>
</feature>
<dbReference type="PROSITE" id="PS50157">
    <property type="entry name" value="ZINC_FINGER_C2H2_2"/>
    <property type="match status" value="8"/>
</dbReference>
<evidence type="ECO:0000259" key="12">
    <source>
        <dbReference type="PROSITE" id="PS50157"/>
    </source>
</evidence>
<dbReference type="Pfam" id="PF07776">
    <property type="entry name" value="zf-AD"/>
    <property type="match status" value="1"/>
</dbReference>
<feature type="region of interest" description="Disordered" evidence="11">
    <location>
        <begin position="325"/>
        <end position="350"/>
    </location>
</feature>
<feature type="binding site" evidence="10">
    <location>
        <position position="224"/>
    </location>
    <ligand>
        <name>Zn(2+)</name>
        <dbReference type="ChEBI" id="CHEBI:29105"/>
    </ligand>
</feature>
<dbReference type="InterPro" id="IPR050589">
    <property type="entry name" value="Ikaros_C2H2-ZF"/>
</dbReference>
<dbReference type="SMART" id="SM00868">
    <property type="entry name" value="zf-AD"/>
    <property type="match status" value="1"/>
</dbReference>
<evidence type="ECO:0000259" key="13">
    <source>
        <dbReference type="PROSITE" id="PS50950"/>
    </source>
</evidence>
<comment type="subcellular location">
    <subcellularLocation>
        <location evidence="1">Nucleus</location>
    </subcellularLocation>
</comment>